<keyword evidence="2" id="KW-1185">Reference proteome</keyword>
<dbReference type="InParanoid" id="F8PFM5"/>
<reference evidence="2" key="1">
    <citation type="journal article" date="2011" name="Science">
        <title>The plant cell wall-decomposing machinery underlies the functional diversity of forest fungi.</title>
        <authorList>
            <person name="Eastwood D.C."/>
            <person name="Floudas D."/>
            <person name="Binder M."/>
            <person name="Majcherczyk A."/>
            <person name="Schneider P."/>
            <person name="Aerts A."/>
            <person name="Asiegbu F.O."/>
            <person name="Baker S.E."/>
            <person name="Barry K."/>
            <person name="Bendiksby M."/>
            <person name="Blumentritt M."/>
            <person name="Coutinho P.M."/>
            <person name="Cullen D."/>
            <person name="de Vries R.P."/>
            <person name="Gathman A."/>
            <person name="Goodell B."/>
            <person name="Henrissat B."/>
            <person name="Ihrmark K."/>
            <person name="Kauserud H."/>
            <person name="Kohler A."/>
            <person name="LaButti K."/>
            <person name="Lapidus A."/>
            <person name="Lavin J.L."/>
            <person name="Lee Y.-H."/>
            <person name="Lindquist E."/>
            <person name="Lilly W."/>
            <person name="Lucas S."/>
            <person name="Morin E."/>
            <person name="Murat C."/>
            <person name="Oguiza J.A."/>
            <person name="Park J."/>
            <person name="Pisabarro A.G."/>
            <person name="Riley R."/>
            <person name="Rosling A."/>
            <person name="Salamov A."/>
            <person name="Schmidt O."/>
            <person name="Schmutz J."/>
            <person name="Skrede I."/>
            <person name="Stenlid J."/>
            <person name="Wiebenga A."/>
            <person name="Xie X."/>
            <person name="Kuees U."/>
            <person name="Hibbett D.S."/>
            <person name="Hoffmeister D."/>
            <person name="Hoegberg N."/>
            <person name="Martin F."/>
            <person name="Grigoriev I.V."/>
            <person name="Watkinson S.C."/>
        </authorList>
    </citation>
    <scope>NUCLEOTIDE SEQUENCE [LARGE SCALE GENOMIC DNA]</scope>
    <source>
        <strain evidence="2">strain S7.3</strain>
    </source>
</reference>
<protein>
    <submittedName>
        <fullName evidence="1">Uncharacterized protein</fullName>
    </submittedName>
</protein>
<dbReference type="HOGENOM" id="CLU_3070117_0_0_1"/>
<sequence>MMIKHLMHEGTACLELLSSAQHLHRLGNILPENTAIRGVHGDALTCASDRGER</sequence>
<evidence type="ECO:0000313" key="1">
    <source>
        <dbReference type="EMBL" id="EGO05314.1"/>
    </source>
</evidence>
<dbReference type="AlphaFoldDB" id="F8PFM5"/>
<dbReference type="EMBL" id="GL945474">
    <property type="protein sequence ID" value="EGO05314.1"/>
    <property type="molecule type" value="Genomic_DNA"/>
</dbReference>
<gene>
    <name evidence="1" type="ORF">SERLA73DRAFT_174412</name>
</gene>
<organism evidence="2">
    <name type="scientific">Serpula lacrymans var. lacrymans (strain S7.3)</name>
    <name type="common">Dry rot fungus</name>
    <dbReference type="NCBI Taxonomy" id="936435"/>
    <lineage>
        <taxon>Eukaryota</taxon>
        <taxon>Fungi</taxon>
        <taxon>Dikarya</taxon>
        <taxon>Basidiomycota</taxon>
        <taxon>Agaricomycotina</taxon>
        <taxon>Agaricomycetes</taxon>
        <taxon>Agaricomycetidae</taxon>
        <taxon>Boletales</taxon>
        <taxon>Coniophorineae</taxon>
        <taxon>Serpulaceae</taxon>
        <taxon>Serpula</taxon>
    </lineage>
</organism>
<name>F8PFM5_SERL3</name>
<proteinExistence type="predicted"/>
<evidence type="ECO:0000313" key="2">
    <source>
        <dbReference type="Proteomes" id="UP000008063"/>
    </source>
</evidence>
<accession>F8PFM5</accession>
<dbReference type="Proteomes" id="UP000008063">
    <property type="component" value="Unassembled WGS sequence"/>
</dbReference>